<organism evidence="2 7">
    <name type="scientific">Hungatella hathewayi</name>
    <dbReference type="NCBI Taxonomy" id="154046"/>
    <lineage>
        <taxon>Bacteria</taxon>
        <taxon>Bacillati</taxon>
        <taxon>Bacillota</taxon>
        <taxon>Clostridia</taxon>
        <taxon>Lachnospirales</taxon>
        <taxon>Lachnospiraceae</taxon>
        <taxon>Hungatella</taxon>
    </lineage>
</organism>
<reference evidence="5 6" key="1">
    <citation type="submission" date="2018-08" db="EMBL/GenBank/DDBJ databases">
        <title>A genome reference for cultivated species of the human gut microbiota.</title>
        <authorList>
            <person name="Zou Y."/>
            <person name="Xue W."/>
            <person name="Luo G."/>
        </authorList>
    </citation>
    <scope>NUCLEOTIDE SEQUENCE [LARGE SCALE GENOMIC DNA]</scope>
    <source>
        <strain evidence="4 5">TF05-11AC</strain>
        <strain evidence="3 6">TM09-12</strain>
    </source>
</reference>
<evidence type="ECO:0000313" key="3">
    <source>
        <dbReference type="EMBL" id="RGI95772.1"/>
    </source>
</evidence>
<evidence type="ECO:0000313" key="2">
    <source>
        <dbReference type="EMBL" id="GKH04797.1"/>
    </source>
</evidence>
<protein>
    <submittedName>
        <fullName evidence="2">Uncharacterized protein</fullName>
    </submittedName>
</protein>
<reference evidence="2" key="2">
    <citation type="submission" date="2022-01" db="EMBL/GenBank/DDBJ databases">
        <title>Novel bile acid biosynthetic pathways are enriched in the microbiome of centenarians.</title>
        <authorList>
            <person name="Sato Y."/>
            <person name="Atarashi K."/>
            <person name="Plichta R.D."/>
            <person name="Arai Y."/>
            <person name="Sasajima S."/>
            <person name="Kearney M.S."/>
            <person name="Suda W."/>
            <person name="Takeshita K."/>
            <person name="Sasaki T."/>
            <person name="Okamoto S."/>
            <person name="Skelly N.A."/>
            <person name="Okamura Y."/>
            <person name="Vlamakis H."/>
            <person name="Li Y."/>
            <person name="Tanoue T."/>
            <person name="Takei H."/>
            <person name="Nittono H."/>
            <person name="Narushima S."/>
            <person name="Irie J."/>
            <person name="Itoh H."/>
            <person name="Moriya K."/>
            <person name="Sugiura Y."/>
            <person name="Suematsu M."/>
            <person name="Moritoki N."/>
            <person name="Shibata S."/>
            <person name="Littman R.D."/>
            <person name="Fischbach A.M."/>
            <person name="Uwamino Y."/>
            <person name="Inoue T."/>
            <person name="Honda A."/>
            <person name="Hattori M."/>
            <person name="Murai T."/>
            <person name="Xavier J.R."/>
            <person name="Hirose N."/>
            <person name="Honda K."/>
        </authorList>
    </citation>
    <scope>NUCLEOTIDE SEQUENCE</scope>
    <source>
        <strain evidence="2">CE91-St55</strain>
    </source>
</reference>
<dbReference type="Proteomes" id="UP000263014">
    <property type="component" value="Unassembled WGS sequence"/>
</dbReference>
<dbReference type="Proteomes" id="UP001055091">
    <property type="component" value="Unassembled WGS sequence"/>
</dbReference>
<evidence type="ECO:0000313" key="7">
    <source>
        <dbReference type="Proteomes" id="UP001055091"/>
    </source>
</evidence>
<evidence type="ECO:0000256" key="1">
    <source>
        <dbReference type="SAM" id="Phobius"/>
    </source>
</evidence>
<sequence length="108" mass="11555">MCKLLRNDNFKRCVLMVLTIQLVFAMTMMSFASGGGNYAESGVKWFLDQAFWVVIAITVFGAIAGVLKHATSAIIITIIVGGLIAFLCKQPETIANIGDTIGRIVTGG</sequence>
<proteinExistence type="predicted"/>
<accession>A0A174M0C4</accession>
<dbReference type="EMBL" id="QSON01000028">
    <property type="protein sequence ID" value="RGI95772.1"/>
    <property type="molecule type" value="Genomic_DNA"/>
</dbReference>
<comment type="caution">
    <text evidence="2">The sequence shown here is derived from an EMBL/GenBank/DDBJ whole genome shotgun (WGS) entry which is preliminary data.</text>
</comment>
<keyword evidence="1" id="KW-0472">Membrane</keyword>
<dbReference type="EMBL" id="BQNJ01000003">
    <property type="protein sequence ID" value="GKH04797.1"/>
    <property type="molecule type" value="Genomic_DNA"/>
</dbReference>
<dbReference type="RefSeq" id="WP_055649208.1">
    <property type="nucleotide sequence ID" value="NZ_BQNJ01000003.1"/>
</dbReference>
<dbReference type="AlphaFoldDB" id="A0A174M0C4"/>
<keyword evidence="1" id="KW-1133">Transmembrane helix</keyword>
<feature type="transmembrane region" description="Helical" evidence="1">
    <location>
        <begin position="12"/>
        <end position="33"/>
    </location>
</feature>
<dbReference type="EMBL" id="QSSQ01000044">
    <property type="protein sequence ID" value="RGL95787.1"/>
    <property type="molecule type" value="Genomic_DNA"/>
</dbReference>
<dbReference type="Proteomes" id="UP000261257">
    <property type="component" value="Unassembled WGS sequence"/>
</dbReference>
<gene>
    <name evidence="2" type="ORF">CE91St55_67780</name>
    <name evidence="4" type="ORF">DXC39_27510</name>
    <name evidence="3" type="ORF">DXD79_31240</name>
</gene>
<evidence type="ECO:0000313" key="6">
    <source>
        <dbReference type="Proteomes" id="UP000263014"/>
    </source>
</evidence>
<feature type="transmembrane region" description="Helical" evidence="1">
    <location>
        <begin position="70"/>
        <end position="87"/>
    </location>
</feature>
<keyword evidence="1" id="KW-0812">Transmembrane</keyword>
<evidence type="ECO:0000313" key="4">
    <source>
        <dbReference type="EMBL" id="RGL95787.1"/>
    </source>
</evidence>
<dbReference type="InterPro" id="IPR049746">
    <property type="entry name" value="TcpD-like_C"/>
</dbReference>
<dbReference type="NCBIfam" id="NF040686">
    <property type="entry name" value="TcpD_dom"/>
    <property type="match status" value="1"/>
</dbReference>
<evidence type="ECO:0000313" key="5">
    <source>
        <dbReference type="Proteomes" id="UP000261257"/>
    </source>
</evidence>
<name>A0A174M0C4_9FIRM</name>
<feature type="transmembrane region" description="Helical" evidence="1">
    <location>
        <begin position="45"/>
        <end position="63"/>
    </location>
</feature>